<dbReference type="EMBL" id="JAPDDR010000014">
    <property type="protein sequence ID" value="MCW1916279.1"/>
    <property type="molecule type" value="Genomic_DNA"/>
</dbReference>
<reference evidence="1" key="1">
    <citation type="submission" date="2022-10" db="EMBL/GenBank/DDBJ databases">
        <title>Luteolibacter sp. GHJ8, whole genome shotgun sequencing project.</title>
        <authorList>
            <person name="Zhao G."/>
            <person name="Shen L."/>
        </authorList>
    </citation>
    <scope>NUCLEOTIDE SEQUENCE</scope>
    <source>
        <strain evidence="1">GHJ8</strain>
    </source>
</reference>
<evidence type="ECO:0008006" key="3">
    <source>
        <dbReference type="Google" id="ProtNLM"/>
    </source>
</evidence>
<keyword evidence="2" id="KW-1185">Reference proteome</keyword>
<dbReference type="RefSeq" id="WP_264515851.1">
    <property type="nucleotide sequence ID" value="NZ_JAPDDR010000014.1"/>
</dbReference>
<protein>
    <recommendedName>
        <fullName evidence="3">3'-5' exonuclease</fullName>
    </recommendedName>
</protein>
<comment type="caution">
    <text evidence="1">The sequence shown here is derived from an EMBL/GenBank/DDBJ whole genome shotgun (WGS) entry which is preliminary data.</text>
</comment>
<proteinExistence type="predicted"/>
<organism evidence="1 2">
    <name type="scientific">Luteolibacter rhizosphaerae</name>
    <dbReference type="NCBI Taxonomy" id="2989719"/>
    <lineage>
        <taxon>Bacteria</taxon>
        <taxon>Pseudomonadati</taxon>
        <taxon>Verrucomicrobiota</taxon>
        <taxon>Verrucomicrobiia</taxon>
        <taxon>Verrucomicrobiales</taxon>
        <taxon>Verrucomicrobiaceae</taxon>
        <taxon>Luteolibacter</taxon>
    </lineage>
</organism>
<evidence type="ECO:0000313" key="1">
    <source>
        <dbReference type="EMBL" id="MCW1916279.1"/>
    </source>
</evidence>
<name>A0ABT3G8V0_9BACT</name>
<accession>A0ABT3G8V0</accession>
<dbReference type="Proteomes" id="UP001165653">
    <property type="component" value="Unassembled WGS sequence"/>
</dbReference>
<sequence length="248" mass="27515">MKYPESNISIFDIETAPDLEAVGRLSPPFDRSAVKVSHIRHEERVKAKIEREEQKYWQVIHRKAALNPATARVVAIGVHHPGVNALILDGTEQELLRAFWREFRLAPTWAFWSGNNGRSAFDPRFLIVRSWVNRVPIPPAAFAARGGPGKLAPGAWVDLAPLYLIGAESGSTCSANRAARTLGLIGRDLGWATILDKDDLEKRGVTGANFHECWGDELRKPLARQYLLNDLAIERAIADVLLGREVAA</sequence>
<evidence type="ECO:0000313" key="2">
    <source>
        <dbReference type="Proteomes" id="UP001165653"/>
    </source>
</evidence>
<gene>
    <name evidence="1" type="ORF">OJ996_22005</name>
</gene>